<dbReference type="Proteomes" id="UP000033101">
    <property type="component" value="Chromosome"/>
</dbReference>
<evidence type="ECO:0000313" key="4">
    <source>
        <dbReference type="Proteomes" id="UP000033101"/>
    </source>
</evidence>
<dbReference type="GO" id="GO:0051920">
    <property type="term" value="F:peroxiredoxin activity"/>
    <property type="evidence" value="ECO:0007669"/>
    <property type="project" value="InterPro"/>
</dbReference>
<dbReference type="InterPro" id="IPR003779">
    <property type="entry name" value="CMD-like"/>
</dbReference>
<reference evidence="3 4" key="1">
    <citation type="submission" date="2014-07" db="EMBL/GenBank/DDBJ databases">
        <title>Methanogenic archaea and the global carbon cycle.</title>
        <authorList>
            <person name="Henriksen J.R."/>
            <person name="Luke J."/>
            <person name="Reinhart S."/>
            <person name="Benedict M.N."/>
            <person name="Youngblut N.D."/>
            <person name="Metcalf M.E."/>
            <person name="Whitaker R.J."/>
            <person name="Metcalf W.W."/>
        </authorList>
    </citation>
    <scope>NUCLEOTIDE SEQUENCE [LARGE SCALE GENOMIC DNA]</scope>
    <source>
        <strain evidence="3 4">HB-1</strain>
    </source>
</reference>
<dbReference type="PATRIC" id="fig|1434110.4.peg.1140"/>
<organism evidence="3 4">
    <name type="scientific">Methanosarcina horonobensis HB-1 = JCM 15518</name>
    <dbReference type="NCBI Taxonomy" id="1434110"/>
    <lineage>
        <taxon>Archaea</taxon>
        <taxon>Methanobacteriati</taxon>
        <taxon>Methanobacteriota</taxon>
        <taxon>Stenosarchaea group</taxon>
        <taxon>Methanomicrobia</taxon>
        <taxon>Methanosarcinales</taxon>
        <taxon>Methanosarcinaceae</taxon>
        <taxon>Methanosarcina</taxon>
    </lineage>
</organism>
<dbReference type="RefSeq" id="WP_048137815.1">
    <property type="nucleotide sequence ID" value="NZ_BBCW01000012.1"/>
</dbReference>
<dbReference type="OrthoDB" id="376694at2157"/>
<dbReference type="InterPro" id="IPR029032">
    <property type="entry name" value="AhpD-like"/>
</dbReference>
<keyword evidence="4" id="KW-1185">Reference proteome</keyword>
<dbReference type="KEGG" id="mhor:MSHOH_0917"/>
<dbReference type="SUPFAM" id="SSF69118">
    <property type="entry name" value="AhpD-like"/>
    <property type="match status" value="1"/>
</dbReference>
<dbReference type="PANTHER" id="PTHR34846:SF5">
    <property type="entry name" value="CARBOXYMUCONOLACTONE DECARBOXYLASE-LIKE DOMAIN-CONTAINING PROTEIN"/>
    <property type="match status" value="1"/>
</dbReference>
<accession>A0A0E3WV86</accession>
<evidence type="ECO:0000259" key="2">
    <source>
        <dbReference type="Pfam" id="PF02627"/>
    </source>
</evidence>
<name>A0A0E3WV86_9EURY</name>
<gene>
    <name evidence="3" type="ORF">MSHOH_0917</name>
</gene>
<feature type="region of interest" description="Disordered" evidence="1">
    <location>
        <begin position="167"/>
        <end position="204"/>
    </location>
</feature>
<dbReference type="PANTHER" id="PTHR34846">
    <property type="entry name" value="4-CARBOXYMUCONOLACTONE DECARBOXYLASE FAMILY PROTEIN (AFU_ORTHOLOGUE AFUA_6G11590)"/>
    <property type="match status" value="1"/>
</dbReference>
<feature type="domain" description="Carboxymuconolactone decarboxylase-like" evidence="2">
    <location>
        <begin position="42"/>
        <end position="115"/>
    </location>
</feature>
<dbReference type="STRING" id="1434110.MSHOH_0917"/>
<dbReference type="GeneID" id="24830080"/>
<dbReference type="HOGENOM" id="CLU_924131_0_0_2"/>
<proteinExistence type="predicted"/>
<evidence type="ECO:0000313" key="3">
    <source>
        <dbReference type="EMBL" id="AKB77400.1"/>
    </source>
</evidence>
<evidence type="ECO:0000256" key="1">
    <source>
        <dbReference type="SAM" id="MobiDB-lite"/>
    </source>
</evidence>
<protein>
    <recommendedName>
        <fullName evidence="2">Carboxymuconolactone decarboxylase-like domain-containing protein</fullName>
    </recommendedName>
</protein>
<dbReference type="EMBL" id="CP009516">
    <property type="protein sequence ID" value="AKB77400.1"/>
    <property type="molecule type" value="Genomic_DNA"/>
</dbReference>
<dbReference type="AlphaFoldDB" id="A0A0E3WV86"/>
<dbReference type="Pfam" id="PF02627">
    <property type="entry name" value="CMD"/>
    <property type="match status" value="1"/>
</dbReference>
<dbReference type="Gene3D" id="1.20.1290.10">
    <property type="entry name" value="AhpD-like"/>
    <property type="match status" value="1"/>
</dbReference>
<sequence length="306" mass="33159">MKRPTEPRIPPVDMESMTESQRALAGIGASNVIRTLVRHEDLFTSWGPLGEMLLVRGRLSPRDRELAILRVALRTECEYEWANHTLGALGTGATEAEIEALSNESASWSDADAALFRAVDELCSDDCVSDDTWAALKATRDDMEIIEILFVVGFYRMMAGFLNSAGVQPEPGKPRLGQLPVPQRTPAPRRSETDVTGGATTTKGRRTAVDGTWQVVFHHPAADLDLTLVIDTSNGEISGSATSPSQGTSVQIVDGKVEGNRFSFKAPMTTPLRMDIEFEGIVEGDSISGYVTIQGTGTFPFDGTRV</sequence>